<dbReference type="AlphaFoldDB" id="A0A2H4UFN1"/>
<dbReference type="PROSITE" id="PS50893">
    <property type="entry name" value="ABC_TRANSPORTER_2"/>
    <property type="match status" value="1"/>
</dbReference>
<name>A0A2H4UFN1_MAMLE</name>
<proteinExistence type="predicted"/>
<sequence>MTIIDIQDMSFKYKDENILEHLSLQEDEPMIVGLWGRNGSGKTTLMKLISGQERPDAGHLSVLDKKPFNNTSATEEITYLRENHYFGKSWTVNEAMKFAAMFNTNWDQEEADYLIDLFELPRKKKIKTFSKGMQSMVQGVIGIASHAPVTMLDEPTNGLDAYMRKVFVKALIKSYDEDPRYIMIASHHIKEIEKICEKLIIISNREVKLHEPIEYFQSRGAVLLGKLEDIKQVVSDKDIIEQSTILSQHKVMVDVSYSDSLIEQCKALNIKVDKANIQDYLVNITMTKEAHHE</sequence>
<dbReference type="InterPro" id="IPR003439">
    <property type="entry name" value="ABC_transporter-like_ATP-bd"/>
</dbReference>
<keyword evidence="2 4" id="KW-0067">ATP-binding</keyword>
<reference evidence="5" key="2">
    <citation type="journal article" date="2023" name="Antibiotics">
        <title>Prevalence and Molecular Characterization of Methicillin-Resistant Staphylococci (MRS) and Mammaliicocci (MRM) in Dromedary Camels from Algeria: First Detection of SCCmec-mecC Hybrid in Methicillin-Resistant Mammaliicoccus lentus.</title>
        <authorList>
            <person name="Belhout C."/>
            <person name="Boyen F."/>
            <person name="Vereecke N."/>
            <person name="Theuns S."/>
            <person name="Taibi N."/>
            <person name="Stegger M."/>
            <person name="de la Fe-Rodriguez P.Y."/>
            <person name="Bouayad L."/>
            <person name="Elgroud R."/>
            <person name="Butaye P."/>
        </authorList>
    </citation>
    <scope>NUCLEOTIDE SEQUENCE</scope>
    <source>
        <strain evidence="5">7048</strain>
    </source>
</reference>
<dbReference type="PANTHER" id="PTHR43158">
    <property type="entry name" value="SKFA PEPTIDE EXPORT ATP-BINDING PROTEIN SKFE"/>
    <property type="match status" value="1"/>
</dbReference>
<evidence type="ECO:0000313" key="4">
    <source>
        <dbReference type="EMBL" id="ATZ72039.1"/>
    </source>
</evidence>
<dbReference type="InterPro" id="IPR003593">
    <property type="entry name" value="AAA+_ATPase"/>
</dbReference>
<reference evidence="4" key="1">
    <citation type="submission" date="2017-11" db="EMBL/GenBank/DDBJ databases">
        <title>Characterization of MphC-encoding regions from staphylococci of animal origin.</title>
        <authorList>
            <person name="Papagiannitsis C.C."/>
            <person name="Petinaki E."/>
        </authorList>
    </citation>
    <scope>NUCLEOTIDE SEQUENCE</scope>
    <source>
        <strain evidence="4">Sle-087lar</strain>
    </source>
</reference>
<dbReference type="SUPFAM" id="SSF52540">
    <property type="entry name" value="P-loop containing nucleoside triphosphate hydrolases"/>
    <property type="match status" value="1"/>
</dbReference>
<organism evidence="4">
    <name type="scientific">Mammaliicoccus lentus</name>
    <name type="common">Staphylococcus lentus</name>
    <dbReference type="NCBI Taxonomy" id="42858"/>
    <lineage>
        <taxon>Bacteria</taxon>
        <taxon>Bacillati</taxon>
        <taxon>Bacillota</taxon>
        <taxon>Bacilli</taxon>
        <taxon>Bacillales</taxon>
        <taxon>Staphylococcaceae</taxon>
        <taxon>Mammaliicoccus</taxon>
    </lineage>
</organism>
<accession>A0A2H4UFN1</accession>
<dbReference type="Proteomes" id="UP001223261">
    <property type="component" value="Chromosome"/>
</dbReference>
<evidence type="ECO:0000256" key="2">
    <source>
        <dbReference type="ARBA" id="ARBA00022840"/>
    </source>
</evidence>
<dbReference type="GO" id="GO:0005524">
    <property type="term" value="F:ATP binding"/>
    <property type="evidence" value="ECO:0007669"/>
    <property type="project" value="UniProtKB-KW"/>
</dbReference>
<dbReference type="InterPro" id="IPR027417">
    <property type="entry name" value="P-loop_NTPase"/>
</dbReference>
<dbReference type="Gene3D" id="3.40.50.300">
    <property type="entry name" value="P-loop containing nucleotide triphosphate hydrolases"/>
    <property type="match status" value="1"/>
</dbReference>
<evidence type="ECO:0000256" key="1">
    <source>
        <dbReference type="ARBA" id="ARBA00022741"/>
    </source>
</evidence>
<dbReference type="RefSeq" id="WP_103269507.1">
    <property type="nucleotide sequence ID" value="NZ_CP059679.1"/>
</dbReference>
<dbReference type="GeneID" id="99677633"/>
<dbReference type="EMBL" id="MG557990">
    <property type="protein sequence ID" value="ATZ72039.1"/>
    <property type="molecule type" value="Genomic_DNA"/>
</dbReference>
<protein>
    <submittedName>
        <fullName evidence="4">ABC transporter ATP-binding protein</fullName>
    </submittedName>
</protein>
<gene>
    <name evidence="5" type="ORF">PYH69_02625</name>
</gene>
<dbReference type="GO" id="GO:0016887">
    <property type="term" value="F:ATP hydrolysis activity"/>
    <property type="evidence" value="ECO:0007669"/>
    <property type="project" value="InterPro"/>
</dbReference>
<keyword evidence="1" id="KW-0547">Nucleotide-binding</keyword>
<dbReference type="Pfam" id="PF00005">
    <property type="entry name" value="ABC_tran"/>
    <property type="match status" value="1"/>
</dbReference>
<dbReference type="SMART" id="SM00382">
    <property type="entry name" value="AAA"/>
    <property type="match status" value="1"/>
</dbReference>
<evidence type="ECO:0000313" key="5">
    <source>
        <dbReference type="EMBL" id="WHI60541.1"/>
    </source>
</evidence>
<dbReference type="EMBL" id="CP118848">
    <property type="protein sequence ID" value="WHI60541.1"/>
    <property type="molecule type" value="Genomic_DNA"/>
</dbReference>
<evidence type="ECO:0000259" key="3">
    <source>
        <dbReference type="PROSITE" id="PS50893"/>
    </source>
</evidence>
<dbReference type="PANTHER" id="PTHR43158:SF5">
    <property type="entry name" value="ABC TRANSPORTER, ATP-BINDING PROTEIN"/>
    <property type="match status" value="1"/>
</dbReference>
<feature type="domain" description="ABC transporter" evidence="3">
    <location>
        <begin position="4"/>
        <end position="229"/>
    </location>
</feature>